<dbReference type="eggNOG" id="COG3712">
    <property type="taxonomic scope" value="Bacteria"/>
</dbReference>
<gene>
    <name evidence="4" type="ordered locus">Dfer_1703</name>
</gene>
<dbReference type="PANTHER" id="PTHR30273">
    <property type="entry name" value="PERIPLASMIC SIGNAL SENSOR AND SIGMA FACTOR ACTIVATOR FECR-RELATED"/>
    <property type="match status" value="1"/>
</dbReference>
<dbReference type="OrthoDB" id="922352at2"/>
<dbReference type="PIRSF" id="PIRSF018266">
    <property type="entry name" value="FecR"/>
    <property type="match status" value="1"/>
</dbReference>
<dbReference type="KEGG" id="dfe:Dfer_1703"/>
<evidence type="ECO:0000256" key="1">
    <source>
        <dbReference type="SAM" id="Phobius"/>
    </source>
</evidence>
<dbReference type="InterPro" id="IPR012373">
    <property type="entry name" value="Ferrdict_sens_TM"/>
</dbReference>
<dbReference type="InterPro" id="IPR032508">
    <property type="entry name" value="FecR_C"/>
</dbReference>
<dbReference type="GO" id="GO:0016989">
    <property type="term" value="F:sigma factor antagonist activity"/>
    <property type="evidence" value="ECO:0007669"/>
    <property type="project" value="TreeGrafter"/>
</dbReference>
<keyword evidence="5" id="KW-1185">Reference proteome</keyword>
<protein>
    <submittedName>
        <fullName evidence="4">Anti-FecI sigma factor, FecR</fullName>
    </submittedName>
</protein>
<keyword evidence="1" id="KW-0812">Transmembrane</keyword>
<dbReference type="STRING" id="471854.Dfer_1703"/>
<dbReference type="AlphaFoldDB" id="C6VTK1"/>
<feature type="transmembrane region" description="Helical" evidence="1">
    <location>
        <begin position="98"/>
        <end position="117"/>
    </location>
</feature>
<keyword evidence="1" id="KW-0472">Membrane</keyword>
<dbReference type="Gene3D" id="2.60.120.1440">
    <property type="match status" value="1"/>
</dbReference>
<reference evidence="4 5" key="1">
    <citation type="journal article" date="2009" name="Stand. Genomic Sci.">
        <title>Complete genome sequence of Dyadobacter fermentans type strain (NS114).</title>
        <authorList>
            <person name="Lang E."/>
            <person name="Lapidus A."/>
            <person name="Chertkov O."/>
            <person name="Brettin T."/>
            <person name="Detter J.C."/>
            <person name="Han C."/>
            <person name="Copeland A."/>
            <person name="Glavina Del Rio T."/>
            <person name="Nolan M."/>
            <person name="Chen F."/>
            <person name="Lucas S."/>
            <person name="Tice H."/>
            <person name="Cheng J.F."/>
            <person name="Land M."/>
            <person name="Hauser L."/>
            <person name="Chang Y.J."/>
            <person name="Jeffries C.D."/>
            <person name="Kopitz M."/>
            <person name="Bruce D."/>
            <person name="Goodwin L."/>
            <person name="Pitluck S."/>
            <person name="Ovchinnikova G."/>
            <person name="Pati A."/>
            <person name="Ivanova N."/>
            <person name="Mavrommatis K."/>
            <person name="Chen A."/>
            <person name="Palaniappan K."/>
            <person name="Chain P."/>
            <person name="Bristow J."/>
            <person name="Eisen J.A."/>
            <person name="Markowitz V."/>
            <person name="Hugenholtz P."/>
            <person name="Goker M."/>
            <person name="Rohde M."/>
            <person name="Kyrpides N.C."/>
            <person name="Klenk H.P."/>
        </authorList>
    </citation>
    <scope>NUCLEOTIDE SEQUENCE [LARGE SCALE GENOMIC DNA]</scope>
    <source>
        <strain evidence="5">ATCC 700827 / DSM 18053 / CIP 107007 / KCTC 52180 / NS114</strain>
    </source>
</reference>
<dbReference type="Pfam" id="PF16344">
    <property type="entry name" value="FecR_C"/>
    <property type="match status" value="1"/>
</dbReference>
<dbReference type="RefSeq" id="WP_015811198.1">
    <property type="nucleotide sequence ID" value="NC_013037.1"/>
</dbReference>
<name>C6VTK1_DYAFD</name>
<evidence type="ECO:0000313" key="4">
    <source>
        <dbReference type="EMBL" id="ACT92944.1"/>
    </source>
</evidence>
<accession>C6VTK1</accession>
<organism evidence="4 5">
    <name type="scientific">Dyadobacter fermentans (strain ATCC 700827 / DSM 18053 / CIP 107007 / KCTC 52180 / NS114)</name>
    <dbReference type="NCBI Taxonomy" id="471854"/>
    <lineage>
        <taxon>Bacteria</taxon>
        <taxon>Pseudomonadati</taxon>
        <taxon>Bacteroidota</taxon>
        <taxon>Cytophagia</taxon>
        <taxon>Cytophagales</taxon>
        <taxon>Spirosomataceae</taxon>
        <taxon>Dyadobacter</taxon>
    </lineage>
</organism>
<dbReference type="HOGENOM" id="CLU_050192_2_1_10"/>
<dbReference type="Pfam" id="PF04773">
    <property type="entry name" value="FecR"/>
    <property type="match status" value="1"/>
</dbReference>
<dbReference type="InterPro" id="IPR006860">
    <property type="entry name" value="FecR"/>
</dbReference>
<evidence type="ECO:0000259" key="2">
    <source>
        <dbReference type="Pfam" id="PF04773"/>
    </source>
</evidence>
<sequence length="365" mass="41023">MYDYSAYTIEELARDDYFRHAILNPDRESAAFWQSWAAASPDQRDRYEKARMIVIALEQRYHTQLSQEEVAHRVGQLVGRLDELEDAPRPAKPAFLHYWWRAAAVLVAALGFALWSYRHDWKPLRSGEPGAQAASRTLSRNNNTPHIQTLMLSDSSIVTLFPGSALQFPETFSGDSRKVTLTGDAFFEVAHDGKPFLVYAGETVTRVWGTRFRVTALPGDKQVKVSVKSGKVSVHRVEEFNLPKTTDTQPIPGVMLTMHEQVVFDRTNHLLEKAHLTDLGVVAQGTDLREQVFVDAPVTEVFKELESIYGIKIRFDERLLGECRIITSFRGETLVERINSICQAIGAHYEPTMGGIVISGDGCGI</sequence>
<keyword evidence="1" id="KW-1133">Transmembrane helix</keyword>
<evidence type="ECO:0000313" key="5">
    <source>
        <dbReference type="Proteomes" id="UP000002011"/>
    </source>
</evidence>
<evidence type="ECO:0000259" key="3">
    <source>
        <dbReference type="Pfam" id="PF16344"/>
    </source>
</evidence>
<dbReference type="Proteomes" id="UP000002011">
    <property type="component" value="Chromosome"/>
</dbReference>
<dbReference type="PANTHER" id="PTHR30273:SF2">
    <property type="entry name" value="PROTEIN FECR"/>
    <property type="match status" value="1"/>
</dbReference>
<proteinExistence type="predicted"/>
<feature type="domain" description="Protein FecR C-terminal" evidence="3">
    <location>
        <begin position="292"/>
        <end position="352"/>
    </location>
</feature>
<dbReference type="Gene3D" id="3.55.50.30">
    <property type="match status" value="1"/>
</dbReference>
<feature type="domain" description="FecR protein" evidence="2">
    <location>
        <begin position="147"/>
        <end position="232"/>
    </location>
</feature>
<dbReference type="EMBL" id="CP001619">
    <property type="protein sequence ID" value="ACT92944.1"/>
    <property type="molecule type" value="Genomic_DNA"/>
</dbReference>